<reference evidence="2 3" key="1">
    <citation type="journal article" date="2018" name="Evol. Lett.">
        <title>Horizontal gene cluster transfer increased hallucinogenic mushroom diversity.</title>
        <authorList>
            <person name="Reynolds H.T."/>
            <person name="Vijayakumar V."/>
            <person name="Gluck-Thaler E."/>
            <person name="Korotkin H.B."/>
            <person name="Matheny P.B."/>
            <person name="Slot J.C."/>
        </authorList>
    </citation>
    <scope>NUCLEOTIDE SEQUENCE [LARGE SCALE GENOMIC DNA]</scope>
    <source>
        <strain evidence="2 3">2631</strain>
    </source>
</reference>
<dbReference type="SMART" id="SM00256">
    <property type="entry name" value="FBOX"/>
    <property type="match status" value="1"/>
</dbReference>
<dbReference type="EMBL" id="NHYD01002962">
    <property type="protein sequence ID" value="PPQ83852.1"/>
    <property type="molecule type" value="Genomic_DNA"/>
</dbReference>
<dbReference type="InterPro" id="IPR036047">
    <property type="entry name" value="F-box-like_dom_sf"/>
</dbReference>
<evidence type="ECO:0000259" key="1">
    <source>
        <dbReference type="PROSITE" id="PS50181"/>
    </source>
</evidence>
<evidence type="ECO:0000313" key="3">
    <source>
        <dbReference type="Proteomes" id="UP000283269"/>
    </source>
</evidence>
<dbReference type="InParanoid" id="A0A409WZF6"/>
<accession>A0A409WZF6</accession>
<dbReference type="Proteomes" id="UP000283269">
    <property type="component" value="Unassembled WGS sequence"/>
</dbReference>
<dbReference type="InterPro" id="IPR001810">
    <property type="entry name" value="F-box_dom"/>
</dbReference>
<dbReference type="AlphaFoldDB" id="A0A409WZF6"/>
<keyword evidence="3" id="KW-1185">Reference proteome</keyword>
<gene>
    <name evidence="2" type="ORF">CVT25_000912</name>
</gene>
<sequence length="281" mass="32418">MQYIPSVKASTHCFIQRLIRGGNNLIEPPVSLPSHTIQSLPIEILLHIFSFLELKAYIISNGVCKGWRCLLPFADIHPSRRRLFALFQSMINTPLFLNSRPWTLANLQPFDRQAYIDALLAQYSAVPEEFRIWILEWPARLAIACMWPGLPFNDCYRGNSMRRYGVNWLGYRNNSPELLAVICNHKTPDVKFIPGLLIWRAFTTTEWLIFDQEDIALFGRVYITDFMKLESSVVIPHDRQPNIKEELNPEAISFCSNEDDDCQEECVYPGVKVSTDVIHKA</sequence>
<name>A0A409WZF6_PSICY</name>
<dbReference type="PROSITE" id="PS50181">
    <property type="entry name" value="FBOX"/>
    <property type="match status" value="1"/>
</dbReference>
<comment type="caution">
    <text evidence="2">The sequence shown here is derived from an EMBL/GenBank/DDBJ whole genome shotgun (WGS) entry which is preliminary data.</text>
</comment>
<protein>
    <recommendedName>
        <fullName evidence="1">F-box domain-containing protein</fullName>
    </recommendedName>
</protein>
<dbReference type="OrthoDB" id="2788844at2759"/>
<proteinExistence type="predicted"/>
<dbReference type="Gene3D" id="1.20.1280.50">
    <property type="match status" value="1"/>
</dbReference>
<evidence type="ECO:0000313" key="2">
    <source>
        <dbReference type="EMBL" id="PPQ83852.1"/>
    </source>
</evidence>
<dbReference type="Pfam" id="PF12937">
    <property type="entry name" value="F-box-like"/>
    <property type="match status" value="1"/>
</dbReference>
<dbReference type="SUPFAM" id="SSF81383">
    <property type="entry name" value="F-box domain"/>
    <property type="match status" value="1"/>
</dbReference>
<organism evidence="2 3">
    <name type="scientific">Psilocybe cyanescens</name>
    <dbReference type="NCBI Taxonomy" id="93625"/>
    <lineage>
        <taxon>Eukaryota</taxon>
        <taxon>Fungi</taxon>
        <taxon>Dikarya</taxon>
        <taxon>Basidiomycota</taxon>
        <taxon>Agaricomycotina</taxon>
        <taxon>Agaricomycetes</taxon>
        <taxon>Agaricomycetidae</taxon>
        <taxon>Agaricales</taxon>
        <taxon>Agaricineae</taxon>
        <taxon>Strophariaceae</taxon>
        <taxon>Psilocybe</taxon>
    </lineage>
</organism>
<feature type="domain" description="F-box" evidence="1">
    <location>
        <begin position="34"/>
        <end position="83"/>
    </location>
</feature>